<dbReference type="InterPro" id="IPR001279">
    <property type="entry name" value="Metallo-B-lactamas"/>
</dbReference>
<name>A0A1H7JX81_OLID1</name>
<gene>
    <name evidence="2" type="ORF">SAMN05661044_01136</name>
</gene>
<dbReference type="OrthoDB" id="5657199at2"/>
<keyword evidence="3" id="KW-1185">Reference proteome</keyword>
<accession>A0A1H7JX81</accession>
<dbReference type="Gene3D" id="3.60.15.10">
    <property type="entry name" value="Ribonuclease Z/Hydroxyacylglutathione hydrolase-like"/>
    <property type="match status" value="1"/>
</dbReference>
<evidence type="ECO:0000259" key="1">
    <source>
        <dbReference type="Pfam" id="PF12706"/>
    </source>
</evidence>
<dbReference type="RefSeq" id="WP_093319885.1">
    <property type="nucleotide sequence ID" value="NZ_FOAF01000001.1"/>
</dbReference>
<evidence type="ECO:0000313" key="3">
    <source>
        <dbReference type="Proteomes" id="UP000199421"/>
    </source>
</evidence>
<dbReference type="SUPFAM" id="SSF56281">
    <property type="entry name" value="Metallo-hydrolase/oxidoreductase"/>
    <property type="match status" value="1"/>
</dbReference>
<dbReference type="STRING" id="407022.SAMN05661044_01136"/>
<protein>
    <submittedName>
        <fullName evidence="2">L-ascorbate metabolism protein UlaG, beta-lactamase superfamily</fullName>
    </submittedName>
</protein>
<dbReference type="GO" id="GO:0005737">
    <property type="term" value="C:cytoplasm"/>
    <property type="evidence" value="ECO:0007669"/>
    <property type="project" value="TreeGrafter"/>
</dbReference>
<feature type="domain" description="Metallo-beta-lactamase" evidence="1">
    <location>
        <begin position="95"/>
        <end position="289"/>
    </location>
</feature>
<dbReference type="PANTHER" id="PTHR15032">
    <property type="entry name" value="N-ACYL-PHOSPHATIDYLETHANOLAMINE-HYDROLYZING PHOSPHOLIPASE D"/>
    <property type="match status" value="1"/>
</dbReference>
<dbReference type="PANTHER" id="PTHR15032:SF4">
    <property type="entry name" value="N-ACYL-PHOSPHATIDYLETHANOLAMINE-HYDROLYZING PHOSPHOLIPASE D"/>
    <property type="match status" value="1"/>
</dbReference>
<organism evidence="2 3">
    <name type="scientific">Olivibacter domesticus</name>
    <name type="common">Pseudosphingobacterium domesticum</name>
    <dbReference type="NCBI Taxonomy" id="407022"/>
    <lineage>
        <taxon>Bacteria</taxon>
        <taxon>Pseudomonadati</taxon>
        <taxon>Bacteroidota</taxon>
        <taxon>Sphingobacteriia</taxon>
        <taxon>Sphingobacteriales</taxon>
        <taxon>Sphingobacteriaceae</taxon>
        <taxon>Olivibacter</taxon>
    </lineage>
</organism>
<dbReference type="AlphaFoldDB" id="A0A1H7JX81"/>
<evidence type="ECO:0000313" key="2">
    <source>
        <dbReference type="EMBL" id="SEK78377.1"/>
    </source>
</evidence>
<dbReference type="InterPro" id="IPR036866">
    <property type="entry name" value="RibonucZ/Hydroxyglut_hydro"/>
</dbReference>
<dbReference type="Pfam" id="PF12706">
    <property type="entry name" value="Lactamase_B_2"/>
    <property type="match status" value="1"/>
</dbReference>
<dbReference type="EMBL" id="FOAF01000001">
    <property type="protein sequence ID" value="SEK78377.1"/>
    <property type="molecule type" value="Genomic_DNA"/>
</dbReference>
<dbReference type="Proteomes" id="UP000199421">
    <property type="component" value="Unassembled WGS sequence"/>
</dbReference>
<sequence>MGLNTFNKDLKFVKSNWTGNKLNSKGLYTNLYGDDIKNFGDVWRWMRGAKPLANLKKNQQSPLHWETIEAINDKSQHAIIPIGHASFIIDTNSLRLLIDPVVAPNRFMKRYTKVPFHIPELTNVDYLLLSHNHRDHIDKSSVIQICKHNPNAIILTGLEIGRILKGWGIKNQIQEAGWYQQFKTADNLAIDYLPSQHWSRRWLNDTNIQLWGSFMIQDKLTNTTIYFAGDSGYGQHFSDIGNDYSIDIAMIGIGAYEPRWFMSSAHTGPSDALKAFQDLKAKHWMPMHYGTFDLSDEPIYYPEKILREQHPEALEQIKWMDIGKRIHLQ</sequence>
<reference evidence="3" key="1">
    <citation type="submission" date="2016-10" db="EMBL/GenBank/DDBJ databases">
        <authorList>
            <person name="Varghese N."/>
            <person name="Submissions S."/>
        </authorList>
    </citation>
    <scope>NUCLEOTIDE SEQUENCE [LARGE SCALE GENOMIC DNA]</scope>
    <source>
        <strain evidence="3">DSM 18733</strain>
    </source>
</reference>
<proteinExistence type="predicted"/>